<feature type="transmembrane region" description="Helical" evidence="6">
    <location>
        <begin position="160"/>
        <end position="180"/>
    </location>
</feature>
<dbReference type="AlphaFoldDB" id="A0A1S3H0Q6"/>
<sequence>MELSRSGPVPERIPEEKRLLLGSNSAKPRRSRWGPVRQLLVLSAVYMLGYSPLTALMNLEGILNPDIGLYALLVHYGGALVSFFTAPILARIFGAKGSVLLGLFGQGLFIAVHFYVEVYLLLPVSFLVGITHAQMWISNGVYVTTLGLEYSEITGQPQDSVMGVFQGVFFSIFTTCGVWSNLVSSLVLIKPVDKTVNGSTVVPQIGNLSDLCGPAFCPWEDTSGTYIEQPDQILVYIILGAFLGFILVAFTGCLLLLRNIHANKGDALNGAGDFCSAMIKLLWSGRMLLMIPVVAYISVEQELIQTEFTKAFVSCEIGIQYNGWSMICYASGQIIGSTVTGRLLKFTGWPIMYVFATAANASCLASMLLLDSSSKTMLFYFLVPFVWGLADSVWLTQSSAVVGHFFPDQKWPVFVTIRSAIYAAMAVVFAYSNFVCMDAKIYIAFGGVLIALVSFMSFTMVQRTKNKKEAY</sequence>
<evidence type="ECO:0000256" key="3">
    <source>
        <dbReference type="ARBA" id="ARBA00022692"/>
    </source>
</evidence>
<evidence type="ECO:0000256" key="1">
    <source>
        <dbReference type="ARBA" id="ARBA00004141"/>
    </source>
</evidence>
<feature type="transmembrane region" description="Helical" evidence="6">
    <location>
        <begin position="233"/>
        <end position="257"/>
    </location>
</feature>
<dbReference type="GO" id="GO:0016020">
    <property type="term" value="C:membrane"/>
    <property type="evidence" value="ECO:0007669"/>
    <property type="project" value="UniProtKB-SubCell"/>
</dbReference>
<dbReference type="InterPro" id="IPR036259">
    <property type="entry name" value="MFS_trans_sf"/>
</dbReference>
<dbReference type="RefSeq" id="XP_013379715.1">
    <property type="nucleotide sequence ID" value="XM_013524261.1"/>
</dbReference>
<organism evidence="7 8">
    <name type="scientific">Lingula anatina</name>
    <name type="common">Brachiopod</name>
    <name type="synonym">Lingula unguis</name>
    <dbReference type="NCBI Taxonomy" id="7574"/>
    <lineage>
        <taxon>Eukaryota</taxon>
        <taxon>Metazoa</taxon>
        <taxon>Spiralia</taxon>
        <taxon>Lophotrochozoa</taxon>
        <taxon>Brachiopoda</taxon>
        <taxon>Linguliformea</taxon>
        <taxon>Lingulata</taxon>
        <taxon>Lingulida</taxon>
        <taxon>Linguloidea</taxon>
        <taxon>Lingulidae</taxon>
        <taxon>Lingula</taxon>
    </lineage>
</organism>
<reference evidence="8" key="1">
    <citation type="submission" date="2025-08" db="UniProtKB">
        <authorList>
            <consortium name="RefSeq"/>
        </authorList>
    </citation>
    <scope>IDENTIFICATION</scope>
    <source>
        <tissue evidence="8">Gonads</tissue>
    </source>
</reference>
<feature type="transmembrane region" description="Helical" evidence="6">
    <location>
        <begin position="69"/>
        <end position="90"/>
    </location>
</feature>
<keyword evidence="4 6" id="KW-1133">Transmembrane helix</keyword>
<dbReference type="InterPro" id="IPR010291">
    <property type="entry name" value="Ion_channel_UNC-93"/>
</dbReference>
<dbReference type="GeneID" id="106151152"/>
<evidence type="ECO:0000256" key="6">
    <source>
        <dbReference type="SAM" id="Phobius"/>
    </source>
</evidence>
<feature type="transmembrane region" description="Helical" evidence="6">
    <location>
        <begin position="441"/>
        <end position="461"/>
    </location>
</feature>
<dbReference type="Proteomes" id="UP000085678">
    <property type="component" value="Unplaced"/>
</dbReference>
<feature type="transmembrane region" description="Helical" evidence="6">
    <location>
        <begin position="122"/>
        <end position="148"/>
    </location>
</feature>
<gene>
    <name evidence="8" type="primary">LOC106151152</name>
</gene>
<dbReference type="InParanoid" id="A0A1S3H0Q6"/>
<evidence type="ECO:0000313" key="8">
    <source>
        <dbReference type="RefSeq" id="XP_013379715.1"/>
    </source>
</evidence>
<evidence type="ECO:0000256" key="5">
    <source>
        <dbReference type="ARBA" id="ARBA00023136"/>
    </source>
</evidence>
<dbReference type="PANTHER" id="PTHR19444:SF13">
    <property type="entry name" value="PROTEIN UNC-93 HOMOLOG A"/>
    <property type="match status" value="1"/>
</dbReference>
<comment type="similarity">
    <text evidence="2">Belongs to the unc-93 family.</text>
</comment>
<name>A0A1S3H0Q6_LINAN</name>
<dbReference type="KEGG" id="lak:106151152"/>
<proteinExistence type="inferred from homology"/>
<feature type="transmembrane region" description="Helical" evidence="6">
    <location>
        <begin position="278"/>
        <end position="299"/>
    </location>
</feature>
<protein>
    <submittedName>
        <fullName evidence="8">Protein unc-93 homolog A</fullName>
    </submittedName>
</protein>
<comment type="subcellular location">
    <subcellularLocation>
        <location evidence="1">Membrane</location>
        <topology evidence="1">Multi-pass membrane protein</topology>
    </subcellularLocation>
</comment>
<evidence type="ECO:0000256" key="4">
    <source>
        <dbReference type="ARBA" id="ARBA00022989"/>
    </source>
</evidence>
<accession>A0A1S3H0Q6</accession>
<dbReference type="SUPFAM" id="SSF103473">
    <property type="entry name" value="MFS general substrate transporter"/>
    <property type="match status" value="1"/>
</dbReference>
<keyword evidence="5 6" id="KW-0472">Membrane</keyword>
<feature type="transmembrane region" description="Helical" evidence="6">
    <location>
        <begin position="351"/>
        <end position="370"/>
    </location>
</feature>
<feature type="transmembrane region" description="Helical" evidence="6">
    <location>
        <begin position="39"/>
        <end position="57"/>
    </location>
</feature>
<keyword evidence="3 6" id="KW-0812">Transmembrane</keyword>
<dbReference type="InterPro" id="IPR051951">
    <property type="entry name" value="UNC-93_regulatory"/>
</dbReference>
<dbReference type="OrthoDB" id="78663at2759"/>
<feature type="transmembrane region" description="Helical" evidence="6">
    <location>
        <begin position="415"/>
        <end position="434"/>
    </location>
</feature>
<feature type="transmembrane region" description="Helical" evidence="6">
    <location>
        <begin position="97"/>
        <end position="116"/>
    </location>
</feature>
<dbReference type="PANTHER" id="PTHR19444">
    <property type="entry name" value="UNC-93 RELATED"/>
    <property type="match status" value="1"/>
</dbReference>
<keyword evidence="7" id="KW-1185">Reference proteome</keyword>
<evidence type="ECO:0000256" key="2">
    <source>
        <dbReference type="ARBA" id="ARBA00009172"/>
    </source>
</evidence>
<feature type="transmembrane region" description="Helical" evidence="6">
    <location>
        <begin position="377"/>
        <end position="395"/>
    </location>
</feature>
<evidence type="ECO:0000313" key="7">
    <source>
        <dbReference type="Proteomes" id="UP000085678"/>
    </source>
</evidence>
<dbReference type="Pfam" id="PF05978">
    <property type="entry name" value="UNC-93"/>
    <property type="match status" value="1"/>
</dbReference>